<name>A0ABV5CLF3_9ACTN</name>
<protein>
    <submittedName>
        <fullName evidence="1">Uncharacterized protein</fullName>
    </submittedName>
</protein>
<sequence length="57" mass="6198">MAAEHEQDTVNETARCCGNKMWPAGESLVLACQLCPNSPTCVPIVREAARNRQAVAR</sequence>
<proteinExistence type="predicted"/>
<reference evidence="1 2" key="1">
    <citation type="submission" date="2024-04" db="EMBL/GenBank/DDBJ databases">
        <title>Polymorphospora sp. isolated from Baiyangdian Lake in Xiong'an New Area.</title>
        <authorList>
            <person name="Zhang X."/>
            <person name="Liu J."/>
        </authorList>
    </citation>
    <scope>NUCLEOTIDE SEQUENCE [LARGE SCALE GENOMIC DNA]</scope>
    <source>
        <strain evidence="1 2">2-325</strain>
    </source>
</reference>
<gene>
    <name evidence="1" type="ORF">AAFH96_05630</name>
</gene>
<organism evidence="1 2">
    <name type="scientific">Polymorphospora lycopeni</name>
    <dbReference type="NCBI Taxonomy" id="3140240"/>
    <lineage>
        <taxon>Bacteria</taxon>
        <taxon>Bacillati</taxon>
        <taxon>Actinomycetota</taxon>
        <taxon>Actinomycetes</taxon>
        <taxon>Micromonosporales</taxon>
        <taxon>Micromonosporaceae</taxon>
        <taxon>Polymorphospora</taxon>
    </lineage>
</organism>
<evidence type="ECO:0000313" key="1">
    <source>
        <dbReference type="EMBL" id="MFB6392584.1"/>
    </source>
</evidence>
<keyword evidence="2" id="KW-1185">Reference proteome</keyword>
<dbReference type="Proteomes" id="UP001582793">
    <property type="component" value="Unassembled WGS sequence"/>
</dbReference>
<accession>A0ABV5CLF3</accession>
<dbReference type="EMBL" id="JBCGDC010000011">
    <property type="protein sequence ID" value="MFB6392584.1"/>
    <property type="molecule type" value="Genomic_DNA"/>
</dbReference>
<comment type="caution">
    <text evidence="1">The sequence shown here is derived from an EMBL/GenBank/DDBJ whole genome shotgun (WGS) entry which is preliminary data.</text>
</comment>
<evidence type="ECO:0000313" key="2">
    <source>
        <dbReference type="Proteomes" id="UP001582793"/>
    </source>
</evidence>
<dbReference type="RefSeq" id="WP_375733299.1">
    <property type="nucleotide sequence ID" value="NZ_JBCGDC010000011.1"/>
</dbReference>